<evidence type="ECO:0000256" key="5">
    <source>
        <dbReference type="SAM" id="Phobius"/>
    </source>
</evidence>
<dbReference type="Pfam" id="PF04138">
    <property type="entry name" value="GtrA_DPMS_TM"/>
    <property type="match status" value="1"/>
</dbReference>
<dbReference type="InterPro" id="IPR007267">
    <property type="entry name" value="GtrA_DPMS_TM"/>
</dbReference>
<accession>A0ABT1Z557</accession>
<keyword evidence="8" id="KW-1185">Reference proteome</keyword>
<comment type="caution">
    <text evidence="7">The sequence shown here is derived from an EMBL/GenBank/DDBJ whole genome shotgun (WGS) entry which is preliminary data.</text>
</comment>
<evidence type="ECO:0000256" key="1">
    <source>
        <dbReference type="ARBA" id="ARBA00004141"/>
    </source>
</evidence>
<organism evidence="7 8">
    <name type="scientific">Tractidigestivibacter montrealensis</name>
    <dbReference type="NCBI Taxonomy" id="2972466"/>
    <lineage>
        <taxon>Bacteria</taxon>
        <taxon>Bacillati</taxon>
        <taxon>Actinomycetota</taxon>
        <taxon>Coriobacteriia</taxon>
        <taxon>Coriobacteriales</taxon>
        <taxon>Atopobiaceae</taxon>
        <taxon>Tractidigestivibacter</taxon>
    </lineage>
</organism>
<dbReference type="RefSeq" id="WP_258498138.1">
    <property type="nucleotide sequence ID" value="NZ_JANSKA010000001.1"/>
</dbReference>
<evidence type="ECO:0000259" key="6">
    <source>
        <dbReference type="Pfam" id="PF04138"/>
    </source>
</evidence>
<evidence type="ECO:0000313" key="7">
    <source>
        <dbReference type="EMBL" id="MCR9035345.1"/>
    </source>
</evidence>
<keyword evidence="2 5" id="KW-0812">Transmembrane</keyword>
<proteinExistence type="predicted"/>
<dbReference type="EMBL" id="JANSKA010000001">
    <property type="protein sequence ID" value="MCR9035345.1"/>
    <property type="molecule type" value="Genomic_DNA"/>
</dbReference>
<evidence type="ECO:0000256" key="3">
    <source>
        <dbReference type="ARBA" id="ARBA00022989"/>
    </source>
</evidence>
<sequence>MFAHREGLSRTREFIIFVTLSVIGLGLNEAIMWLGGRLVGDEWYMLTKVLATTLVMFWNFFSRKRWLDAG</sequence>
<feature type="transmembrane region" description="Helical" evidence="5">
    <location>
        <begin position="43"/>
        <end position="61"/>
    </location>
</feature>
<evidence type="ECO:0000256" key="2">
    <source>
        <dbReference type="ARBA" id="ARBA00022692"/>
    </source>
</evidence>
<feature type="transmembrane region" description="Helical" evidence="5">
    <location>
        <begin position="12"/>
        <end position="31"/>
    </location>
</feature>
<protein>
    <submittedName>
        <fullName evidence="7">GtrA family protein</fullName>
    </submittedName>
</protein>
<keyword evidence="4 5" id="KW-0472">Membrane</keyword>
<feature type="domain" description="GtrA/DPMS transmembrane" evidence="6">
    <location>
        <begin position="2"/>
        <end position="66"/>
    </location>
</feature>
<gene>
    <name evidence="7" type="ORF">NVS32_00010</name>
</gene>
<dbReference type="Proteomes" id="UP001204320">
    <property type="component" value="Unassembled WGS sequence"/>
</dbReference>
<keyword evidence="3 5" id="KW-1133">Transmembrane helix</keyword>
<comment type="subcellular location">
    <subcellularLocation>
        <location evidence="1">Membrane</location>
        <topology evidence="1">Multi-pass membrane protein</topology>
    </subcellularLocation>
</comment>
<name>A0ABT1Z557_9ACTN</name>
<reference evidence="7 8" key="1">
    <citation type="submission" date="2022-08" db="EMBL/GenBank/DDBJ databases">
        <title>Tractidigestivibacter montrealensis type strain KD21.</title>
        <authorList>
            <person name="Diop K."/>
            <person name="Richard C."/>
            <person name="Routy B."/>
        </authorList>
    </citation>
    <scope>NUCLEOTIDE SEQUENCE [LARGE SCALE GENOMIC DNA]</scope>
    <source>
        <strain evidence="7 8">KD21</strain>
    </source>
</reference>
<evidence type="ECO:0000256" key="4">
    <source>
        <dbReference type="ARBA" id="ARBA00023136"/>
    </source>
</evidence>
<evidence type="ECO:0000313" key="8">
    <source>
        <dbReference type="Proteomes" id="UP001204320"/>
    </source>
</evidence>